<name>A0AAV0YMU4_VICFA</name>
<sequence length="105" mass="12510">MSYLFTPLQNVHIYNRDSSIERVSLLKEYRGDFFIKGTEVYPLTAYSLVISLDISIHVHIDALIIIMAVTNRRIRGRKFTHLLIHIYFQLNITIMRQQPRIEYQQ</sequence>
<dbReference type="AlphaFoldDB" id="A0AAV0YMU4"/>
<reference evidence="1 2" key="1">
    <citation type="submission" date="2023-01" db="EMBL/GenBank/DDBJ databases">
        <authorList>
            <person name="Kreplak J."/>
        </authorList>
    </citation>
    <scope>NUCLEOTIDE SEQUENCE [LARGE SCALE GENOMIC DNA]</scope>
</reference>
<dbReference type="EMBL" id="OX451736">
    <property type="protein sequence ID" value="CAI8587395.1"/>
    <property type="molecule type" value="Genomic_DNA"/>
</dbReference>
<gene>
    <name evidence="1" type="ORF">VFH_I297600</name>
</gene>
<protein>
    <submittedName>
        <fullName evidence="1">Uncharacterized protein</fullName>
    </submittedName>
</protein>
<organism evidence="1 2">
    <name type="scientific">Vicia faba</name>
    <name type="common">Broad bean</name>
    <name type="synonym">Faba vulgaris</name>
    <dbReference type="NCBI Taxonomy" id="3906"/>
    <lineage>
        <taxon>Eukaryota</taxon>
        <taxon>Viridiplantae</taxon>
        <taxon>Streptophyta</taxon>
        <taxon>Embryophyta</taxon>
        <taxon>Tracheophyta</taxon>
        <taxon>Spermatophyta</taxon>
        <taxon>Magnoliopsida</taxon>
        <taxon>eudicotyledons</taxon>
        <taxon>Gunneridae</taxon>
        <taxon>Pentapetalae</taxon>
        <taxon>rosids</taxon>
        <taxon>fabids</taxon>
        <taxon>Fabales</taxon>
        <taxon>Fabaceae</taxon>
        <taxon>Papilionoideae</taxon>
        <taxon>50 kb inversion clade</taxon>
        <taxon>NPAAA clade</taxon>
        <taxon>Hologalegina</taxon>
        <taxon>IRL clade</taxon>
        <taxon>Fabeae</taxon>
        <taxon>Vicia</taxon>
    </lineage>
</organism>
<keyword evidence="2" id="KW-1185">Reference proteome</keyword>
<evidence type="ECO:0000313" key="1">
    <source>
        <dbReference type="EMBL" id="CAI8587395.1"/>
    </source>
</evidence>
<dbReference type="Proteomes" id="UP001157006">
    <property type="component" value="Chromosome 1L"/>
</dbReference>
<proteinExistence type="predicted"/>
<accession>A0AAV0YMU4</accession>
<evidence type="ECO:0000313" key="2">
    <source>
        <dbReference type="Proteomes" id="UP001157006"/>
    </source>
</evidence>